<reference evidence="7 8" key="1">
    <citation type="submission" date="2017-07" db="EMBL/GenBank/DDBJ databases">
        <title>An improved, manually edited Actinidia chinensis var. chinensis (kiwifruit) genome highlights the challenges associated with draft genomes and gene prediction in plants.</title>
        <authorList>
            <person name="Pilkington S."/>
            <person name="Crowhurst R."/>
            <person name="Hilario E."/>
            <person name="Nardozza S."/>
            <person name="Fraser L."/>
            <person name="Peng Y."/>
            <person name="Gunaseelan K."/>
            <person name="Simpson R."/>
            <person name="Tahir J."/>
            <person name="Deroles S."/>
            <person name="Templeton K."/>
            <person name="Luo Z."/>
            <person name="Davy M."/>
            <person name="Cheng C."/>
            <person name="Mcneilage M."/>
            <person name="Scaglione D."/>
            <person name="Liu Y."/>
            <person name="Zhang Q."/>
            <person name="Datson P."/>
            <person name="De Silva N."/>
            <person name="Gardiner S."/>
            <person name="Bassett H."/>
            <person name="Chagne D."/>
            <person name="Mccallum J."/>
            <person name="Dzierzon H."/>
            <person name="Deng C."/>
            <person name="Wang Y.-Y."/>
            <person name="Barron N."/>
            <person name="Manako K."/>
            <person name="Bowen J."/>
            <person name="Foster T."/>
            <person name="Erridge Z."/>
            <person name="Tiffin H."/>
            <person name="Waite C."/>
            <person name="Davies K."/>
            <person name="Grierson E."/>
            <person name="Laing W."/>
            <person name="Kirk R."/>
            <person name="Chen X."/>
            <person name="Wood M."/>
            <person name="Montefiori M."/>
            <person name="Brummell D."/>
            <person name="Schwinn K."/>
            <person name="Catanach A."/>
            <person name="Fullerton C."/>
            <person name="Li D."/>
            <person name="Meiyalaghan S."/>
            <person name="Nieuwenhuizen N."/>
            <person name="Read N."/>
            <person name="Prakash R."/>
            <person name="Hunter D."/>
            <person name="Zhang H."/>
            <person name="Mckenzie M."/>
            <person name="Knabel M."/>
            <person name="Harris A."/>
            <person name="Allan A."/>
            <person name="Chen A."/>
            <person name="Janssen B."/>
            <person name="Plunkett B."/>
            <person name="Dwamena C."/>
            <person name="Voogd C."/>
            <person name="Leif D."/>
            <person name="Lafferty D."/>
            <person name="Souleyre E."/>
            <person name="Varkonyi-Gasic E."/>
            <person name="Gambi F."/>
            <person name="Hanley J."/>
            <person name="Yao J.-L."/>
            <person name="Cheung J."/>
            <person name="David K."/>
            <person name="Warren B."/>
            <person name="Marsh K."/>
            <person name="Snowden K."/>
            <person name="Lin-Wang K."/>
            <person name="Brian L."/>
            <person name="Martinez-Sanchez M."/>
            <person name="Wang M."/>
            <person name="Ileperuma N."/>
            <person name="Macnee N."/>
            <person name="Campin R."/>
            <person name="Mcatee P."/>
            <person name="Drummond R."/>
            <person name="Espley R."/>
            <person name="Ireland H."/>
            <person name="Wu R."/>
            <person name="Atkinson R."/>
            <person name="Karunairetnam S."/>
            <person name="Bulley S."/>
            <person name="Chunkath S."/>
            <person name="Hanley Z."/>
            <person name="Storey R."/>
            <person name="Thrimawithana A."/>
            <person name="Thomson S."/>
            <person name="David C."/>
            <person name="Testolin R."/>
        </authorList>
    </citation>
    <scope>NUCLEOTIDE SEQUENCE [LARGE SCALE GENOMIC DNA]</scope>
    <source>
        <strain evidence="8">cv. Red5</strain>
        <tissue evidence="7">Young leaf</tissue>
    </source>
</reference>
<evidence type="ECO:0000259" key="6">
    <source>
        <dbReference type="PROSITE" id="PS51292"/>
    </source>
</evidence>
<dbReference type="Pfam" id="PF12906">
    <property type="entry name" value="RINGv"/>
    <property type="match status" value="1"/>
</dbReference>
<sequence length="226" mass="24784">MSAVENPSPDLESGRRRRQRRRRRRRRAESEETTTDGSLCFSDSERDRGESPPCSTAGGSFSEIEGVVGARGRRDSPATDFASDDVDLERGKVKVRLGKEDRDCRIYHLKLVRRDGGHEESGVAIELGCACKGDLANAHRQCAETWFKIRGNTTCEICGATALNVVGEQTNEGNGATASTSEALAGPATVAESQGFWHGRRVMNTLLSCLVFSFVISWLFHFNVLS</sequence>
<keyword evidence="2" id="KW-0863">Zinc-finger</keyword>
<name>A0A2R6QSW3_ACTCC</name>
<dbReference type="InterPro" id="IPR013083">
    <property type="entry name" value="Znf_RING/FYVE/PHD"/>
</dbReference>
<gene>
    <name evidence="7" type="ORF">CEY00_Acc14837</name>
</gene>
<keyword evidence="8" id="KW-1185">Reference proteome</keyword>
<keyword evidence="5" id="KW-1133">Transmembrane helix</keyword>
<reference evidence="8" key="2">
    <citation type="journal article" date="2018" name="BMC Genomics">
        <title>A manually annotated Actinidia chinensis var. chinensis (kiwifruit) genome highlights the challenges associated with draft genomes and gene prediction in plants.</title>
        <authorList>
            <person name="Pilkington S.M."/>
            <person name="Crowhurst R."/>
            <person name="Hilario E."/>
            <person name="Nardozza S."/>
            <person name="Fraser L."/>
            <person name="Peng Y."/>
            <person name="Gunaseelan K."/>
            <person name="Simpson R."/>
            <person name="Tahir J."/>
            <person name="Deroles S.C."/>
            <person name="Templeton K."/>
            <person name="Luo Z."/>
            <person name="Davy M."/>
            <person name="Cheng C."/>
            <person name="McNeilage M."/>
            <person name="Scaglione D."/>
            <person name="Liu Y."/>
            <person name="Zhang Q."/>
            <person name="Datson P."/>
            <person name="De Silva N."/>
            <person name="Gardiner S.E."/>
            <person name="Bassett H."/>
            <person name="Chagne D."/>
            <person name="McCallum J."/>
            <person name="Dzierzon H."/>
            <person name="Deng C."/>
            <person name="Wang Y.Y."/>
            <person name="Barron L."/>
            <person name="Manako K."/>
            <person name="Bowen J."/>
            <person name="Foster T.M."/>
            <person name="Erridge Z.A."/>
            <person name="Tiffin H."/>
            <person name="Waite C.N."/>
            <person name="Davies K.M."/>
            <person name="Grierson E.P."/>
            <person name="Laing W.A."/>
            <person name="Kirk R."/>
            <person name="Chen X."/>
            <person name="Wood M."/>
            <person name="Montefiori M."/>
            <person name="Brummell D.A."/>
            <person name="Schwinn K.E."/>
            <person name="Catanach A."/>
            <person name="Fullerton C."/>
            <person name="Li D."/>
            <person name="Meiyalaghan S."/>
            <person name="Nieuwenhuizen N."/>
            <person name="Read N."/>
            <person name="Prakash R."/>
            <person name="Hunter D."/>
            <person name="Zhang H."/>
            <person name="McKenzie M."/>
            <person name="Knabel M."/>
            <person name="Harris A."/>
            <person name="Allan A.C."/>
            <person name="Gleave A."/>
            <person name="Chen A."/>
            <person name="Janssen B.J."/>
            <person name="Plunkett B."/>
            <person name="Ampomah-Dwamena C."/>
            <person name="Voogd C."/>
            <person name="Leif D."/>
            <person name="Lafferty D."/>
            <person name="Souleyre E.J.F."/>
            <person name="Varkonyi-Gasic E."/>
            <person name="Gambi F."/>
            <person name="Hanley J."/>
            <person name="Yao J.L."/>
            <person name="Cheung J."/>
            <person name="David K.M."/>
            <person name="Warren B."/>
            <person name="Marsh K."/>
            <person name="Snowden K.C."/>
            <person name="Lin-Wang K."/>
            <person name="Brian L."/>
            <person name="Martinez-Sanchez M."/>
            <person name="Wang M."/>
            <person name="Ileperuma N."/>
            <person name="Macnee N."/>
            <person name="Campin R."/>
            <person name="McAtee P."/>
            <person name="Drummond R.S.M."/>
            <person name="Espley R.V."/>
            <person name="Ireland H.S."/>
            <person name="Wu R."/>
            <person name="Atkinson R.G."/>
            <person name="Karunairetnam S."/>
            <person name="Bulley S."/>
            <person name="Chunkath S."/>
            <person name="Hanley Z."/>
            <person name="Storey R."/>
            <person name="Thrimawithana A.H."/>
            <person name="Thomson S."/>
            <person name="David C."/>
            <person name="Testolin R."/>
            <person name="Huang H."/>
            <person name="Hellens R.P."/>
            <person name="Schaffer R.J."/>
        </authorList>
    </citation>
    <scope>NUCLEOTIDE SEQUENCE [LARGE SCALE GENOMIC DNA]</scope>
    <source>
        <strain evidence="8">cv. Red5</strain>
    </source>
</reference>
<evidence type="ECO:0000313" key="8">
    <source>
        <dbReference type="Proteomes" id="UP000241394"/>
    </source>
</evidence>
<proteinExistence type="predicted"/>
<dbReference type="STRING" id="1590841.A0A2R6QSW3"/>
<organism evidence="7 8">
    <name type="scientific">Actinidia chinensis var. chinensis</name>
    <name type="common">Chinese soft-hair kiwi</name>
    <dbReference type="NCBI Taxonomy" id="1590841"/>
    <lineage>
        <taxon>Eukaryota</taxon>
        <taxon>Viridiplantae</taxon>
        <taxon>Streptophyta</taxon>
        <taxon>Embryophyta</taxon>
        <taxon>Tracheophyta</taxon>
        <taxon>Spermatophyta</taxon>
        <taxon>Magnoliopsida</taxon>
        <taxon>eudicotyledons</taxon>
        <taxon>Gunneridae</taxon>
        <taxon>Pentapetalae</taxon>
        <taxon>asterids</taxon>
        <taxon>Ericales</taxon>
        <taxon>Actinidiaceae</taxon>
        <taxon>Actinidia</taxon>
    </lineage>
</organism>
<dbReference type="AlphaFoldDB" id="A0A2R6QSW3"/>
<evidence type="ECO:0000256" key="4">
    <source>
        <dbReference type="SAM" id="MobiDB-lite"/>
    </source>
</evidence>
<dbReference type="OMA" id="SETRVFW"/>
<evidence type="ECO:0000313" key="7">
    <source>
        <dbReference type="EMBL" id="PSS14216.1"/>
    </source>
</evidence>
<dbReference type="PROSITE" id="PS51292">
    <property type="entry name" value="ZF_RING_CH"/>
    <property type="match status" value="1"/>
</dbReference>
<dbReference type="InParanoid" id="A0A2R6QSW3"/>
<evidence type="ECO:0000256" key="5">
    <source>
        <dbReference type="SAM" id="Phobius"/>
    </source>
</evidence>
<evidence type="ECO:0000256" key="2">
    <source>
        <dbReference type="ARBA" id="ARBA00022771"/>
    </source>
</evidence>
<dbReference type="OrthoDB" id="1912066at2759"/>
<feature type="region of interest" description="Disordered" evidence="4">
    <location>
        <begin position="1"/>
        <end position="61"/>
    </location>
</feature>
<dbReference type="InterPro" id="IPR011016">
    <property type="entry name" value="Znf_RING-CH"/>
</dbReference>
<keyword evidence="5" id="KW-0812">Transmembrane</keyword>
<dbReference type="Gene3D" id="3.30.40.10">
    <property type="entry name" value="Zinc/RING finger domain, C3HC4 (zinc finger)"/>
    <property type="match status" value="1"/>
</dbReference>
<comment type="caution">
    <text evidence="7">The sequence shown here is derived from an EMBL/GenBank/DDBJ whole genome shotgun (WGS) entry which is preliminary data.</text>
</comment>
<dbReference type="SMART" id="SM00744">
    <property type="entry name" value="RINGv"/>
    <property type="match status" value="1"/>
</dbReference>
<dbReference type="EMBL" id="NKQK01000013">
    <property type="protein sequence ID" value="PSS14216.1"/>
    <property type="molecule type" value="Genomic_DNA"/>
</dbReference>
<evidence type="ECO:0000256" key="1">
    <source>
        <dbReference type="ARBA" id="ARBA00022723"/>
    </source>
</evidence>
<keyword evidence="1" id="KW-0479">Metal-binding</keyword>
<feature type="domain" description="RING-CH-type" evidence="6">
    <location>
        <begin position="96"/>
        <end position="165"/>
    </location>
</feature>
<keyword evidence="5" id="KW-0472">Membrane</keyword>
<dbReference type="PANTHER" id="PTHR46214:SF18">
    <property type="entry name" value="RING-CH-TYPE DOMAIN-CONTAINING PROTEIN"/>
    <property type="match status" value="1"/>
</dbReference>
<accession>A0A2R6QSW3</accession>
<keyword evidence="3" id="KW-0862">Zinc</keyword>
<dbReference type="GO" id="GO:0008270">
    <property type="term" value="F:zinc ion binding"/>
    <property type="evidence" value="ECO:0007669"/>
    <property type="project" value="UniProtKB-KW"/>
</dbReference>
<protein>
    <submittedName>
        <fullName evidence="7">E3 ubiquitin-protein like</fullName>
    </submittedName>
</protein>
<evidence type="ECO:0000256" key="3">
    <source>
        <dbReference type="ARBA" id="ARBA00022833"/>
    </source>
</evidence>
<dbReference type="SUPFAM" id="SSF57850">
    <property type="entry name" value="RING/U-box"/>
    <property type="match status" value="1"/>
</dbReference>
<dbReference type="PANTHER" id="PTHR46214">
    <property type="entry name" value="ZINC FINGER, RING-CH-TYPE"/>
    <property type="match status" value="1"/>
</dbReference>
<feature type="compositionally biased region" description="Basic residues" evidence="4">
    <location>
        <begin position="15"/>
        <end position="27"/>
    </location>
</feature>
<feature type="transmembrane region" description="Helical" evidence="5">
    <location>
        <begin position="202"/>
        <end position="220"/>
    </location>
</feature>
<dbReference type="Proteomes" id="UP000241394">
    <property type="component" value="Chromosome LG13"/>
</dbReference>
<dbReference type="Gramene" id="PSS14216">
    <property type="protein sequence ID" value="PSS14216"/>
    <property type="gene ID" value="CEY00_Acc14837"/>
</dbReference>